<organism evidence="2 3">
    <name type="scientific">Micromonospora jinlongensis</name>
    <dbReference type="NCBI Taxonomy" id="1287877"/>
    <lineage>
        <taxon>Bacteria</taxon>
        <taxon>Bacillati</taxon>
        <taxon>Actinomycetota</taxon>
        <taxon>Actinomycetes</taxon>
        <taxon>Micromonosporales</taxon>
        <taxon>Micromonosporaceae</taxon>
        <taxon>Micromonospora</taxon>
    </lineage>
</organism>
<accession>A0A7Y9X4E7</accession>
<dbReference type="AlphaFoldDB" id="A0A7Y9X4E7"/>
<dbReference type="EMBL" id="JACCHK010000001">
    <property type="protein sequence ID" value="NYH45051.1"/>
    <property type="molecule type" value="Genomic_DNA"/>
</dbReference>
<dbReference type="InterPro" id="IPR000415">
    <property type="entry name" value="Nitroreductase-like"/>
</dbReference>
<evidence type="ECO:0000256" key="1">
    <source>
        <dbReference type="SAM" id="MobiDB-lite"/>
    </source>
</evidence>
<dbReference type="Gene3D" id="3.40.109.10">
    <property type="entry name" value="NADH Oxidase"/>
    <property type="match status" value="1"/>
</dbReference>
<dbReference type="InterPro" id="IPR050627">
    <property type="entry name" value="Nitroreductase/BluB"/>
</dbReference>
<evidence type="ECO:0000313" key="2">
    <source>
        <dbReference type="EMBL" id="NYH45051.1"/>
    </source>
</evidence>
<feature type="region of interest" description="Disordered" evidence="1">
    <location>
        <begin position="302"/>
        <end position="322"/>
    </location>
</feature>
<protein>
    <submittedName>
        <fullName evidence="2">Nitroreductase</fullName>
    </submittedName>
</protein>
<evidence type="ECO:0000313" key="3">
    <source>
        <dbReference type="Proteomes" id="UP000523545"/>
    </source>
</evidence>
<keyword evidence="3" id="KW-1185">Reference proteome</keyword>
<dbReference type="NCBIfam" id="NF047509">
    <property type="entry name" value="Rv3131_FMN_oxido"/>
    <property type="match status" value="1"/>
</dbReference>
<comment type="caution">
    <text evidence="2">The sequence shown here is derived from an EMBL/GenBank/DDBJ whole genome shotgun (WGS) entry which is preliminary data.</text>
</comment>
<dbReference type="SUPFAM" id="SSF55469">
    <property type="entry name" value="FMN-dependent nitroreductase-like"/>
    <property type="match status" value="2"/>
</dbReference>
<gene>
    <name evidence="2" type="ORF">HNR22_004778</name>
</gene>
<reference evidence="2 3" key="1">
    <citation type="submission" date="2020-07" db="EMBL/GenBank/DDBJ databases">
        <title>Sequencing the genomes of 1000 actinobacteria strains.</title>
        <authorList>
            <person name="Klenk H.-P."/>
        </authorList>
    </citation>
    <scope>NUCLEOTIDE SEQUENCE [LARGE SCALE GENOMIC DNA]</scope>
    <source>
        <strain evidence="2 3">DSM 45876</strain>
    </source>
</reference>
<sequence>MISTTFTPAGLRSAVAAAIRAPSLHNSQPWRFRLSDGGIEVRIDPDRLPQVSDPNRWAARLSCGAAVFNLRLALAVAGTPAEVRLRPHPHDLDTVALLVPARPRPATPAEQDLYSAISRRHSNRRPFWPNPVAADARWRLIEAARAEGAWLEMVIGAGAVQTVAEIARSANRVLERDCAYRAELTRWIRTSPAGDGIPVEAGGPVPEPQDLLPQRAFGVRTRAPGRDFEPEPLVAVLGVQGDSATDQITAGQALQRVLLTATDSRLAVSMLSQPIEVPRAREQLRLALGRYGAPQMVMRIGYGQPGGPSAPRRGVDETIDLA</sequence>
<dbReference type="Proteomes" id="UP000523545">
    <property type="component" value="Unassembled WGS sequence"/>
</dbReference>
<dbReference type="PANTHER" id="PTHR23026">
    <property type="entry name" value="NADPH NITROREDUCTASE"/>
    <property type="match status" value="1"/>
</dbReference>
<dbReference type="RefSeq" id="WP_218906655.1">
    <property type="nucleotide sequence ID" value="NZ_JACCHK010000001.1"/>
</dbReference>
<dbReference type="PANTHER" id="PTHR23026:SF123">
    <property type="entry name" value="NAD(P)H NITROREDUCTASE RV3131-RELATED"/>
    <property type="match status" value="1"/>
</dbReference>
<dbReference type="GO" id="GO:0016491">
    <property type="term" value="F:oxidoreductase activity"/>
    <property type="evidence" value="ECO:0007669"/>
    <property type="project" value="InterPro"/>
</dbReference>
<proteinExistence type="predicted"/>
<name>A0A7Y9X4E7_9ACTN</name>